<feature type="domain" description="FAR1-related sequence 11-like HTH-like" evidence="2">
    <location>
        <begin position="6"/>
        <end position="50"/>
    </location>
</feature>
<dbReference type="PANTHER" id="PTHR31669">
    <property type="entry name" value="PROTEIN FAR1-RELATED SEQUENCE 10-RELATED"/>
    <property type="match status" value="1"/>
</dbReference>
<keyword evidence="1" id="KW-0862">Zinc</keyword>
<dbReference type="GO" id="GO:0008270">
    <property type="term" value="F:zinc ion binding"/>
    <property type="evidence" value="ECO:0007669"/>
    <property type="project" value="UniProtKB-UniRule"/>
</dbReference>
<dbReference type="InterPro" id="IPR058778">
    <property type="entry name" value="HTH_FAR1-11-like"/>
</dbReference>
<accession>A0A9Q1GP70</accession>
<dbReference type="GO" id="GO:0005634">
    <property type="term" value="C:nucleus"/>
    <property type="evidence" value="ECO:0007669"/>
    <property type="project" value="UniProtKB-SubCell"/>
</dbReference>
<comment type="function">
    <text evidence="1">Putative transcription activator involved in regulating light control of development.</text>
</comment>
<keyword evidence="4" id="KW-1185">Reference proteome</keyword>
<gene>
    <name evidence="3" type="ORF">Cgig2_023375</name>
</gene>
<name>A0A9Q1GP70_9CARY</name>
<protein>
    <recommendedName>
        <fullName evidence="1">Protein FAR1-RELATED SEQUENCE</fullName>
    </recommendedName>
</protein>
<keyword evidence="1" id="KW-0863">Zinc-finger</keyword>
<comment type="caution">
    <text evidence="3">The sequence shown here is derived from an EMBL/GenBank/DDBJ whole genome shotgun (WGS) entry which is preliminary data.</text>
</comment>
<keyword evidence="1" id="KW-0479">Metal-binding</keyword>
<dbReference type="PANTHER" id="PTHR31669:SF263">
    <property type="entry name" value="PROTEIN FAR1-RELATED SEQUENCE"/>
    <property type="match status" value="1"/>
</dbReference>
<organism evidence="3 4">
    <name type="scientific">Carnegiea gigantea</name>
    <dbReference type="NCBI Taxonomy" id="171969"/>
    <lineage>
        <taxon>Eukaryota</taxon>
        <taxon>Viridiplantae</taxon>
        <taxon>Streptophyta</taxon>
        <taxon>Embryophyta</taxon>
        <taxon>Tracheophyta</taxon>
        <taxon>Spermatophyta</taxon>
        <taxon>Magnoliopsida</taxon>
        <taxon>eudicotyledons</taxon>
        <taxon>Gunneridae</taxon>
        <taxon>Pentapetalae</taxon>
        <taxon>Caryophyllales</taxon>
        <taxon>Cactineae</taxon>
        <taxon>Cactaceae</taxon>
        <taxon>Cactoideae</taxon>
        <taxon>Echinocereeae</taxon>
        <taxon>Carnegiea</taxon>
    </lineage>
</organism>
<sequence length="276" mass="32396">MKKKNLLYKEARLSVRQIIRVVELEKKVEHGGLPFIEKDIRNLFTKVKRMIAPDDAMDLIESMKLAKEENFKGMTTTDRLESINAFIKRFICSRISLVDFFKQILICFFEFFSINIKLTKIDVAIKEIEFKRTHNNMIATVRPTSLKMRSPLEEQAFQVLAPFAFKKFQEEIQKASQYSLVHEDGKQFISKHYKSNGRMHMVFCDGSITLWNYANFEFWGMLCRHILRDCFHIPPGYLSLHWHSDMAESSVFNAFEKRQKVSANDIGLNAIFCLKD</sequence>
<keyword evidence="1" id="KW-0539">Nucleus</keyword>
<dbReference type="EMBL" id="JAKOGI010002156">
    <property type="protein sequence ID" value="KAJ8422754.1"/>
    <property type="molecule type" value="Genomic_DNA"/>
</dbReference>
<comment type="subcellular location">
    <subcellularLocation>
        <location evidence="1">Nucleus</location>
    </subcellularLocation>
</comment>
<dbReference type="InterPro" id="IPR031052">
    <property type="entry name" value="FHY3/FAR1"/>
</dbReference>
<evidence type="ECO:0000259" key="2">
    <source>
        <dbReference type="Pfam" id="PF26175"/>
    </source>
</evidence>
<reference evidence="3" key="1">
    <citation type="submission" date="2022-04" db="EMBL/GenBank/DDBJ databases">
        <title>Carnegiea gigantea Genome sequencing and assembly v2.</title>
        <authorList>
            <person name="Copetti D."/>
            <person name="Sanderson M.J."/>
            <person name="Burquez A."/>
            <person name="Wojciechowski M.F."/>
        </authorList>
    </citation>
    <scope>NUCLEOTIDE SEQUENCE</scope>
    <source>
        <strain evidence="3">SGP5-SGP5p</strain>
        <tissue evidence="3">Aerial part</tissue>
    </source>
</reference>
<dbReference type="Proteomes" id="UP001153076">
    <property type="component" value="Unassembled WGS sequence"/>
</dbReference>
<evidence type="ECO:0000313" key="3">
    <source>
        <dbReference type="EMBL" id="KAJ8422754.1"/>
    </source>
</evidence>
<dbReference type="GO" id="GO:0006355">
    <property type="term" value="P:regulation of DNA-templated transcription"/>
    <property type="evidence" value="ECO:0007669"/>
    <property type="project" value="UniProtKB-UniRule"/>
</dbReference>
<evidence type="ECO:0000313" key="4">
    <source>
        <dbReference type="Proteomes" id="UP001153076"/>
    </source>
</evidence>
<comment type="similarity">
    <text evidence="1">Belongs to the FHY3/FAR1 family.</text>
</comment>
<dbReference type="Pfam" id="PF26175">
    <property type="entry name" value="HTH_FAR1"/>
    <property type="match status" value="1"/>
</dbReference>
<proteinExistence type="inferred from homology"/>
<dbReference type="AlphaFoldDB" id="A0A9Q1GP70"/>
<evidence type="ECO:0000256" key="1">
    <source>
        <dbReference type="RuleBase" id="RU367018"/>
    </source>
</evidence>